<dbReference type="InterPro" id="IPR020653">
    <property type="entry name" value="Tryptophan-tRNA-ligase_arc"/>
</dbReference>
<gene>
    <name evidence="8" type="primary">trpS</name>
    <name evidence="10" type="ORF">ENS19_08115</name>
</gene>
<dbReference type="InterPro" id="IPR002306">
    <property type="entry name" value="Trp-tRNA-ligase"/>
</dbReference>
<dbReference type="NCBIfam" id="NF008927">
    <property type="entry name" value="PRK12285.1-4"/>
    <property type="match status" value="1"/>
</dbReference>
<feature type="short sequence motif" description="'KMSKS' region" evidence="8">
    <location>
        <begin position="259"/>
        <end position="263"/>
    </location>
</feature>
<evidence type="ECO:0000256" key="9">
    <source>
        <dbReference type="RuleBase" id="RU363036"/>
    </source>
</evidence>
<dbReference type="AlphaFoldDB" id="A0A7C3J524"/>
<dbReference type="Gene3D" id="3.40.50.620">
    <property type="entry name" value="HUPs"/>
    <property type="match status" value="1"/>
</dbReference>
<keyword evidence="4 8" id="KW-0547">Nucleotide-binding</keyword>
<dbReference type="SUPFAM" id="SSF52374">
    <property type="entry name" value="Nucleotidylyl transferase"/>
    <property type="match status" value="1"/>
</dbReference>
<comment type="catalytic activity">
    <reaction evidence="8">
        <text>tRNA(Trp) + L-tryptophan + ATP = L-tryptophyl-tRNA(Trp) + AMP + diphosphate + H(+)</text>
        <dbReference type="Rhea" id="RHEA:24080"/>
        <dbReference type="Rhea" id="RHEA-COMP:9671"/>
        <dbReference type="Rhea" id="RHEA-COMP:9705"/>
        <dbReference type="ChEBI" id="CHEBI:15378"/>
        <dbReference type="ChEBI" id="CHEBI:30616"/>
        <dbReference type="ChEBI" id="CHEBI:33019"/>
        <dbReference type="ChEBI" id="CHEBI:57912"/>
        <dbReference type="ChEBI" id="CHEBI:78442"/>
        <dbReference type="ChEBI" id="CHEBI:78535"/>
        <dbReference type="ChEBI" id="CHEBI:456215"/>
        <dbReference type="EC" id="6.1.1.2"/>
    </reaction>
</comment>
<dbReference type="HAMAP" id="MF_00140_A">
    <property type="entry name" value="Trp_tRNA_synth_A"/>
    <property type="match status" value="1"/>
</dbReference>
<evidence type="ECO:0000256" key="7">
    <source>
        <dbReference type="ARBA" id="ARBA00023146"/>
    </source>
</evidence>
<dbReference type="PANTHER" id="PTHR10055">
    <property type="entry name" value="TRYPTOPHANYL-TRNA SYNTHETASE"/>
    <property type="match status" value="1"/>
</dbReference>
<comment type="subcellular location">
    <subcellularLocation>
        <location evidence="8">Cytoplasm</location>
    </subcellularLocation>
</comment>
<comment type="caution">
    <text evidence="8">Lacks conserved residue(s) required for the propagation of feature annotation.</text>
</comment>
<proteinExistence type="inferred from homology"/>
<dbReference type="EC" id="6.1.1.2" evidence="8"/>
<organism evidence="10">
    <name type="scientific">Candidatus Methanomethylicus mesodigestus</name>
    <dbReference type="NCBI Taxonomy" id="1867258"/>
    <lineage>
        <taxon>Archaea</taxon>
        <taxon>Thermoproteota</taxon>
        <taxon>Methanosuratincolia</taxon>
        <taxon>Candidatus Methanomethylicales</taxon>
        <taxon>Candidatus Methanomethylicaceae</taxon>
        <taxon>Candidatus Methanomethylicus</taxon>
    </lineage>
</organism>
<evidence type="ECO:0000256" key="6">
    <source>
        <dbReference type="ARBA" id="ARBA00022917"/>
    </source>
</evidence>
<evidence type="ECO:0000313" key="10">
    <source>
        <dbReference type="EMBL" id="HFK21220.1"/>
    </source>
</evidence>
<keyword evidence="2 8" id="KW-0963">Cytoplasm</keyword>
<dbReference type="CDD" id="cd00806">
    <property type="entry name" value="TrpRS_core"/>
    <property type="match status" value="1"/>
</dbReference>
<accession>A0A7C3J524</accession>
<dbReference type="GO" id="GO:0005737">
    <property type="term" value="C:cytoplasm"/>
    <property type="evidence" value="ECO:0007669"/>
    <property type="project" value="UniProtKB-SubCell"/>
</dbReference>
<name>A0A7C3J524_9CREN</name>
<dbReference type="PANTHER" id="PTHR10055:SF1">
    <property type="entry name" value="TRYPTOPHAN--TRNA LIGASE, CYTOPLASMIC"/>
    <property type="match status" value="1"/>
</dbReference>
<dbReference type="Pfam" id="PF00579">
    <property type="entry name" value="tRNA-synt_1b"/>
    <property type="match status" value="1"/>
</dbReference>
<protein>
    <recommendedName>
        <fullName evidence="8">Tryptophan--tRNA ligase</fullName>
        <ecNumber evidence="8">6.1.1.2</ecNumber>
    </recommendedName>
    <alternativeName>
        <fullName evidence="8">Tryptophanyl-tRNA synthetase</fullName>
        <shortName evidence="8">TrpRS</shortName>
    </alternativeName>
</protein>
<evidence type="ECO:0000256" key="5">
    <source>
        <dbReference type="ARBA" id="ARBA00022840"/>
    </source>
</evidence>
<dbReference type="NCBIfam" id="TIGR00233">
    <property type="entry name" value="trpS"/>
    <property type="match status" value="1"/>
</dbReference>
<dbReference type="GO" id="GO:0005524">
    <property type="term" value="F:ATP binding"/>
    <property type="evidence" value="ECO:0007669"/>
    <property type="project" value="UniProtKB-UniRule"/>
</dbReference>
<evidence type="ECO:0000256" key="8">
    <source>
        <dbReference type="HAMAP-Rule" id="MF_00140"/>
    </source>
</evidence>
<comment type="function">
    <text evidence="8">Catalyzes the attachment of tryptophan to tRNA(Trp).</text>
</comment>
<dbReference type="PRINTS" id="PR01039">
    <property type="entry name" value="TRNASYNTHTRP"/>
</dbReference>
<keyword evidence="3 8" id="KW-0436">Ligase</keyword>
<comment type="similarity">
    <text evidence="1 8 9">Belongs to the class-I aminoacyl-tRNA synthetase family.</text>
</comment>
<dbReference type="GO" id="GO:0004830">
    <property type="term" value="F:tryptophan-tRNA ligase activity"/>
    <property type="evidence" value="ECO:0007669"/>
    <property type="project" value="UniProtKB-UniRule"/>
</dbReference>
<evidence type="ECO:0000256" key="2">
    <source>
        <dbReference type="ARBA" id="ARBA00022490"/>
    </source>
</evidence>
<keyword evidence="7 8" id="KW-0030">Aminoacyl-tRNA synthetase</keyword>
<evidence type="ECO:0000256" key="4">
    <source>
        <dbReference type="ARBA" id="ARBA00022741"/>
    </source>
</evidence>
<dbReference type="InterPro" id="IPR002305">
    <property type="entry name" value="aa-tRNA-synth_Ic"/>
</dbReference>
<evidence type="ECO:0000256" key="1">
    <source>
        <dbReference type="ARBA" id="ARBA00005594"/>
    </source>
</evidence>
<dbReference type="InterPro" id="IPR014729">
    <property type="entry name" value="Rossmann-like_a/b/a_fold"/>
</dbReference>
<sequence length="373" mass="42098">MQNSGAVVTPWEVKGEVDYDELIRQFGVEPLDRPMIERLGRHAGGLHVLLRRGMFFSHREFGDWMKSYEEGVRVALYTGRGPSGNTHLGHLIPWIFTKYLQDAFKADLFFQMTDDEKFLFNPELSIEDINKFTEENLLDIIAVGFDPKRTKIFADLSYTKKLYNIAVRVAKHVTFSTARATFGFSESSNIGMVFFPAMQAAPCFLPQYIDGKDTHVLIPCAIDQEPYWRISRDVAPKLGYRKPAGIYSKFIPGLGAGGKMSASMPETAIFLSDTEGEAIKKVKNAFTGGQPTIREQKEKGGNPDVCVIYSYLYSLFEESDAEVAETYKSCKAGGKMCGECKESLAKKVAAFLKEHHRRREKAKDCVQDFLLRE</sequence>
<comment type="caution">
    <text evidence="10">The sequence shown here is derived from an EMBL/GenBank/DDBJ whole genome shotgun (WGS) entry which is preliminary data.</text>
</comment>
<keyword evidence="5 8" id="KW-0067">ATP-binding</keyword>
<keyword evidence="6 8" id="KW-0648">Protein biosynthesis</keyword>
<dbReference type="Gene3D" id="1.10.240.10">
    <property type="entry name" value="Tyrosyl-Transfer RNA Synthetase"/>
    <property type="match status" value="1"/>
</dbReference>
<evidence type="ECO:0000256" key="3">
    <source>
        <dbReference type="ARBA" id="ARBA00022598"/>
    </source>
</evidence>
<dbReference type="GO" id="GO:0006436">
    <property type="term" value="P:tryptophanyl-tRNA aminoacylation"/>
    <property type="evidence" value="ECO:0007669"/>
    <property type="project" value="UniProtKB-UniRule"/>
</dbReference>
<dbReference type="EMBL" id="DSTX01000013">
    <property type="protein sequence ID" value="HFK21220.1"/>
    <property type="molecule type" value="Genomic_DNA"/>
</dbReference>
<reference evidence="10" key="1">
    <citation type="journal article" date="2020" name="mSystems">
        <title>Genome- and Community-Level Interaction Insights into Carbon Utilization and Element Cycling Functions of Hydrothermarchaeota in Hydrothermal Sediment.</title>
        <authorList>
            <person name="Zhou Z."/>
            <person name="Liu Y."/>
            <person name="Xu W."/>
            <person name="Pan J."/>
            <person name="Luo Z.H."/>
            <person name="Li M."/>
        </authorList>
    </citation>
    <scope>NUCLEOTIDE SEQUENCE [LARGE SCALE GENOMIC DNA]</scope>
    <source>
        <strain evidence="10">SpSt-468</strain>
    </source>
</reference>